<proteinExistence type="inferred from homology"/>
<evidence type="ECO:0000256" key="14">
    <source>
        <dbReference type="PROSITE-ProRule" id="PRU10144"/>
    </source>
</evidence>
<dbReference type="GO" id="GO:0044718">
    <property type="term" value="P:siderophore transmembrane transport"/>
    <property type="evidence" value="ECO:0007669"/>
    <property type="project" value="TreeGrafter"/>
</dbReference>
<evidence type="ECO:0000256" key="9">
    <source>
        <dbReference type="ARBA" id="ARBA00023077"/>
    </source>
</evidence>
<evidence type="ECO:0000256" key="8">
    <source>
        <dbReference type="ARBA" id="ARBA00023004"/>
    </source>
</evidence>
<protein>
    <submittedName>
        <fullName evidence="18">TonB-dependent hemoglobin/transferrin/lactoferrin family receptor</fullName>
    </submittedName>
</protein>
<evidence type="ECO:0000256" key="13">
    <source>
        <dbReference type="PROSITE-ProRule" id="PRU01360"/>
    </source>
</evidence>
<evidence type="ECO:0000313" key="19">
    <source>
        <dbReference type="Proteomes" id="UP001155380"/>
    </source>
</evidence>
<dbReference type="PROSITE" id="PS52016">
    <property type="entry name" value="TONB_DEPENDENT_REC_3"/>
    <property type="match status" value="1"/>
</dbReference>
<dbReference type="Gene3D" id="2.40.170.20">
    <property type="entry name" value="TonB-dependent receptor, beta-barrel domain"/>
    <property type="match status" value="1"/>
</dbReference>
<dbReference type="PROSITE" id="PS01156">
    <property type="entry name" value="TONB_DEPENDENT_REC_2"/>
    <property type="match status" value="1"/>
</dbReference>
<keyword evidence="5" id="KW-0406">Ion transport</keyword>
<keyword evidence="8" id="KW-0408">Iron</keyword>
<keyword evidence="4 13" id="KW-1134">Transmembrane beta strand</keyword>
<organism evidence="18 19">
    <name type="scientific">Ciceribacter sichuanensis</name>
    <dbReference type="NCBI Taxonomy" id="2949647"/>
    <lineage>
        <taxon>Bacteria</taxon>
        <taxon>Pseudomonadati</taxon>
        <taxon>Pseudomonadota</taxon>
        <taxon>Alphaproteobacteria</taxon>
        <taxon>Hyphomicrobiales</taxon>
        <taxon>Rhizobiaceae</taxon>
        <taxon>Ciceribacter</taxon>
    </lineage>
</organism>
<evidence type="ECO:0000256" key="4">
    <source>
        <dbReference type="ARBA" id="ARBA00022452"/>
    </source>
</evidence>
<accession>A0AAJ1C073</accession>
<keyword evidence="7" id="KW-0732">Signal</keyword>
<dbReference type="AlphaFoldDB" id="A0AAJ1C073"/>
<dbReference type="NCBIfam" id="TIGR01786">
    <property type="entry name" value="TonB-hemlactrns"/>
    <property type="match status" value="1"/>
</dbReference>
<keyword evidence="3 13" id="KW-0813">Transport</keyword>
<dbReference type="SMART" id="SM00965">
    <property type="entry name" value="STN"/>
    <property type="match status" value="1"/>
</dbReference>
<dbReference type="InterPro" id="IPR011662">
    <property type="entry name" value="Secretin/TonB_short_N"/>
</dbReference>
<dbReference type="GO" id="GO:0015232">
    <property type="term" value="F:heme transmembrane transporter activity"/>
    <property type="evidence" value="ECO:0007669"/>
    <property type="project" value="InterPro"/>
</dbReference>
<dbReference type="Gene3D" id="2.170.130.10">
    <property type="entry name" value="TonB-dependent receptor, plug domain"/>
    <property type="match status" value="1"/>
</dbReference>
<evidence type="ECO:0000256" key="2">
    <source>
        <dbReference type="ARBA" id="ARBA00009810"/>
    </source>
</evidence>
<dbReference type="InterPro" id="IPR011276">
    <property type="entry name" value="TonB_haem/Hb_rcpt"/>
</dbReference>
<feature type="short sequence motif" description="TonB C-terminal box" evidence="14">
    <location>
        <begin position="923"/>
        <end position="940"/>
    </location>
</feature>
<comment type="similarity">
    <text evidence="2 13 15">Belongs to the TonB-dependent receptor family.</text>
</comment>
<evidence type="ECO:0000256" key="11">
    <source>
        <dbReference type="ARBA" id="ARBA00023170"/>
    </source>
</evidence>
<feature type="transmembrane region" description="Helical" evidence="16">
    <location>
        <begin position="23"/>
        <end position="45"/>
    </location>
</feature>
<evidence type="ECO:0000256" key="10">
    <source>
        <dbReference type="ARBA" id="ARBA00023136"/>
    </source>
</evidence>
<keyword evidence="10 13" id="KW-0472">Membrane</keyword>
<dbReference type="InterPro" id="IPR000531">
    <property type="entry name" value="Beta-barrel_TonB"/>
</dbReference>
<dbReference type="Proteomes" id="UP001155380">
    <property type="component" value="Unassembled WGS sequence"/>
</dbReference>
<sequence length="940" mass="100670">MRIGGRVTGAAGGKALAAVTSRLLVGVAVCALSGVPVFLAGASFAQTAQPQVPAQPGARSFNILSQPLTGALTQFGRQSGFQVAFPTEVPKGLRSNAVVGFFTPQQALALMMQGTGISYRITAEGTVIVTGPQTANDGDAGAVETGDDTVLAPIVISGKTGRYVATGSGYQGTPDWVYQEPASVSVVSREAIRGSGGRNTRDLFNNISGVYAGEGNGSFPTVSPNIRGLQDAGRVVVSIDGARQNAQRGLGFGGSDGGYQSDSGQAYVDTAFIRSVEVEKSTDASSGNVGSLGGSVDFRTVGAEDLIKDGKKWGVELNAARGNNAYDFQGSILGSAHLGDTPFSVTGGYSRTKLGEYEIGGNGDATTTEDTMKNQLGRESWSSLAKIEGDFGDVQTSLSWMHQENEFLYGSSGGTSRNFEDARNDSVSAELKWDPESELIDFTGRFWFNDSMTKETREARSNGTPDTFIDAGLKSFGGSLENTSRFDTQAGALSVNYGVEAFRDIAASSASSATIALNPDWASNYTSFSPDGRRDMASLFINGALEPTDWVTLRAGLRYDWSRLQGTSTYYTRRSTTTDTSRVATAVSVYRDFLLSLGSAGASTYNTLTMLCNVRNIASACATLNGGGEIVNGSWYRTGQWIPGEIVTTVDYPSYEMDINRTDDAWLPSASIEFKPTDWFRPFVTYSHSFRPPTILETFFSGGTPGEGAPGTIFAPNEWLKPERARTAEIGANILLDDVLQDGDSLRLKATAFYREVDDYIVLGSILTPGVTDRSYYGFVNYDGTTTMRGVELEGNYNADRFWLGGSMTFLDTEWPEKTQVFSNGTVTTDGEVFATSGAVAPRFKVTLDAGLRFFENRLSIGGRLTHVTPTQSRTLDDDGNLREVTDPYTVADVYASYALTDSATLRLAVNNVTDRNYIPATSSYTAPGRTFLASLNMRF</sequence>
<dbReference type="Pfam" id="PF07715">
    <property type="entry name" value="Plug"/>
    <property type="match status" value="1"/>
</dbReference>
<dbReference type="InterPro" id="IPR012910">
    <property type="entry name" value="Plug_dom"/>
</dbReference>
<dbReference type="PANTHER" id="PTHR30069:SF41">
    <property type="entry name" value="HEME_HEMOPEXIN UTILIZATION PROTEIN C"/>
    <property type="match status" value="1"/>
</dbReference>
<comment type="caution">
    <text evidence="18">The sequence shown here is derived from an EMBL/GenBank/DDBJ whole genome shotgun (WGS) entry which is preliminary data.</text>
</comment>
<evidence type="ECO:0000256" key="1">
    <source>
        <dbReference type="ARBA" id="ARBA00004571"/>
    </source>
</evidence>
<dbReference type="Gene3D" id="3.55.50.30">
    <property type="match status" value="1"/>
</dbReference>
<evidence type="ECO:0000313" key="18">
    <source>
        <dbReference type="EMBL" id="MCO5959458.1"/>
    </source>
</evidence>
<dbReference type="EMBL" id="JAMXLX010000009">
    <property type="protein sequence ID" value="MCO5959458.1"/>
    <property type="molecule type" value="Genomic_DNA"/>
</dbReference>
<dbReference type="InterPro" id="IPR010917">
    <property type="entry name" value="TonB_rcpt_CS"/>
</dbReference>
<evidence type="ECO:0000256" key="15">
    <source>
        <dbReference type="RuleBase" id="RU003357"/>
    </source>
</evidence>
<keyword evidence="5" id="KW-0410">Iron transport</keyword>
<dbReference type="InterPro" id="IPR037066">
    <property type="entry name" value="Plug_dom_sf"/>
</dbReference>
<dbReference type="PANTHER" id="PTHR30069">
    <property type="entry name" value="TONB-DEPENDENT OUTER MEMBRANE RECEPTOR"/>
    <property type="match status" value="1"/>
</dbReference>
<evidence type="ECO:0000256" key="5">
    <source>
        <dbReference type="ARBA" id="ARBA00022496"/>
    </source>
</evidence>
<dbReference type="NCBIfam" id="TIGR01785">
    <property type="entry name" value="TonB-hemin"/>
    <property type="match status" value="1"/>
</dbReference>
<feature type="domain" description="Secretin/TonB short N-terminal" evidence="17">
    <location>
        <begin position="81"/>
        <end position="132"/>
    </location>
</feature>
<evidence type="ECO:0000256" key="6">
    <source>
        <dbReference type="ARBA" id="ARBA00022692"/>
    </source>
</evidence>
<evidence type="ECO:0000256" key="7">
    <source>
        <dbReference type="ARBA" id="ARBA00022729"/>
    </source>
</evidence>
<dbReference type="InterPro" id="IPR010949">
    <property type="entry name" value="TonB_Hb/transfer/lactofer_rcpt"/>
</dbReference>
<evidence type="ECO:0000256" key="3">
    <source>
        <dbReference type="ARBA" id="ARBA00022448"/>
    </source>
</evidence>
<dbReference type="CDD" id="cd01347">
    <property type="entry name" value="ligand_gated_channel"/>
    <property type="match status" value="1"/>
</dbReference>
<dbReference type="InterPro" id="IPR036942">
    <property type="entry name" value="Beta-barrel_TonB_sf"/>
</dbReference>
<keyword evidence="11 18" id="KW-0675">Receptor</keyword>
<keyword evidence="12 13" id="KW-0998">Cell outer membrane</keyword>
<reference evidence="18" key="1">
    <citation type="submission" date="2022-06" db="EMBL/GenBank/DDBJ databases">
        <authorList>
            <person name="Sun Q."/>
        </authorList>
    </citation>
    <scope>NUCLEOTIDE SEQUENCE</scope>
    <source>
        <strain evidence="18">S101</strain>
    </source>
</reference>
<gene>
    <name evidence="18" type="ORF">NBH21_22030</name>
</gene>
<dbReference type="GO" id="GO:0009279">
    <property type="term" value="C:cell outer membrane"/>
    <property type="evidence" value="ECO:0007669"/>
    <property type="project" value="UniProtKB-SubCell"/>
</dbReference>
<keyword evidence="9 15" id="KW-0798">TonB box</keyword>
<keyword evidence="16" id="KW-1133">Transmembrane helix</keyword>
<dbReference type="Pfam" id="PF07660">
    <property type="entry name" value="STN"/>
    <property type="match status" value="1"/>
</dbReference>
<name>A0AAJ1C073_9HYPH</name>
<dbReference type="InterPro" id="IPR039426">
    <property type="entry name" value="TonB-dep_rcpt-like"/>
</dbReference>
<dbReference type="Pfam" id="PF00593">
    <property type="entry name" value="TonB_dep_Rec_b-barrel"/>
    <property type="match status" value="1"/>
</dbReference>
<keyword evidence="6 13" id="KW-0812">Transmembrane</keyword>
<dbReference type="GO" id="GO:0015344">
    <property type="term" value="F:siderophore uptake transmembrane transporter activity"/>
    <property type="evidence" value="ECO:0007669"/>
    <property type="project" value="TreeGrafter"/>
</dbReference>
<comment type="subcellular location">
    <subcellularLocation>
        <location evidence="1 13">Cell outer membrane</location>
        <topology evidence="1 13">Multi-pass membrane protein</topology>
    </subcellularLocation>
</comment>
<dbReference type="SUPFAM" id="SSF56935">
    <property type="entry name" value="Porins"/>
    <property type="match status" value="1"/>
</dbReference>
<dbReference type="RefSeq" id="WP_250915091.1">
    <property type="nucleotide sequence ID" value="NZ_JAMXLX010000009.1"/>
</dbReference>
<evidence type="ECO:0000256" key="16">
    <source>
        <dbReference type="SAM" id="Phobius"/>
    </source>
</evidence>
<evidence type="ECO:0000256" key="12">
    <source>
        <dbReference type="ARBA" id="ARBA00023237"/>
    </source>
</evidence>
<evidence type="ECO:0000259" key="17">
    <source>
        <dbReference type="SMART" id="SM00965"/>
    </source>
</evidence>